<evidence type="ECO:0000313" key="2">
    <source>
        <dbReference type="EMBL" id="TNN63546.1"/>
    </source>
</evidence>
<dbReference type="AlphaFoldDB" id="A0A4Z2HCR2"/>
<evidence type="ECO:0000313" key="3">
    <source>
        <dbReference type="Proteomes" id="UP000314294"/>
    </source>
</evidence>
<feature type="region of interest" description="Disordered" evidence="1">
    <location>
        <begin position="93"/>
        <end position="113"/>
    </location>
</feature>
<comment type="caution">
    <text evidence="2">The sequence shown here is derived from an EMBL/GenBank/DDBJ whole genome shotgun (WGS) entry which is preliminary data.</text>
</comment>
<sequence>MDGSLKSHSRKVVSLDEVTTSRWVGSTIPGSGHHLSASHQPIGCDYYTLVALQGCRSNPDSGDLARALCVHLPFLSVRRVLVVITWSLWVGKKEKKGSTQVQSKHTGACRNTG</sequence>
<evidence type="ECO:0000256" key="1">
    <source>
        <dbReference type="SAM" id="MobiDB-lite"/>
    </source>
</evidence>
<proteinExistence type="predicted"/>
<dbReference type="Proteomes" id="UP000314294">
    <property type="component" value="Unassembled WGS sequence"/>
</dbReference>
<dbReference type="EMBL" id="SRLO01000270">
    <property type="protein sequence ID" value="TNN63546.1"/>
    <property type="molecule type" value="Genomic_DNA"/>
</dbReference>
<reference evidence="2 3" key="1">
    <citation type="submission" date="2019-03" db="EMBL/GenBank/DDBJ databases">
        <title>First draft genome of Liparis tanakae, snailfish: a comprehensive survey of snailfish specific genes.</title>
        <authorList>
            <person name="Kim W."/>
            <person name="Song I."/>
            <person name="Jeong J.-H."/>
            <person name="Kim D."/>
            <person name="Kim S."/>
            <person name="Ryu S."/>
            <person name="Song J.Y."/>
            <person name="Lee S.K."/>
        </authorList>
    </citation>
    <scope>NUCLEOTIDE SEQUENCE [LARGE SCALE GENOMIC DNA]</scope>
    <source>
        <tissue evidence="2">Muscle</tissue>
    </source>
</reference>
<gene>
    <name evidence="2" type="ORF">EYF80_026198</name>
</gene>
<organism evidence="2 3">
    <name type="scientific">Liparis tanakae</name>
    <name type="common">Tanaka's snailfish</name>
    <dbReference type="NCBI Taxonomy" id="230148"/>
    <lineage>
        <taxon>Eukaryota</taxon>
        <taxon>Metazoa</taxon>
        <taxon>Chordata</taxon>
        <taxon>Craniata</taxon>
        <taxon>Vertebrata</taxon>
        <taxon>Euteleostomi</taxon>
        <taxon>Actinopterygii</taxon>
        <taxon>Neopterygii</taxon>
        <taxon>Teleostei</taxon>
        <taxon>Neoteleostei</taxon>
        <taxon>Acanthomorphata</taxon>
        <taxon>Eupercaria</taxon>
        <taxon>Perciformes</taxon>
        <taxon>Cottioidei</taxon>
        <taxon>Cottales</taxon>
        <taxon>Liparidae</taxon>
        <taxon>Liparis</taxon>
    </lineage>
</organism>
<feature type="compositionally biased region" description="Polar residues" evidence="1">
    <location>
        <begin position="98"/>
        <end position="113"/>
    </location>
</feature>
<name>A0A4Z2HCR2_9TELE</name>
<accession>A0A4Z2HCR2</accession>
<protein>
    <submittedName>
        <fullName evidence="2">Uncharacterized protein</fullName>
    </submittedName>
</protein>
<keyword evidence="3" id="KW-1185">Reference proteome</keyword>